<organism evidence="2 3">
    <name type="scientific">Flavihumibacter solisilvae</name>
    <dbReference type="NCBI Taxonomy" id="1349421"/>
    <lineage>
        <taxon>Bacteria</taxon>
        <taxon>Pseudomonadati</taxon>
        <taxon>Bacteroidota</taxon>
        <taxon>Chitinophagia</taxon>
        <taxon>Chitinophagales</taxon>
        <taxon>Chitinophagaceae</taxon>
        <taxon>Flavihumibacter</taxon>
    </lineage>
</organism>
<sequence length="350" mass="38926">MHTNLHKEEEEVSLKEFIRGSINWWKSLITAKWMWIAVAGLIGSAFGVAIAWLQPKKYASRLSFVVEEGKASMGGLASLAGQFGFDIGGSAGGGVFSGDNILLFMKSESLCRETLLTPYDSGRVLADRYIEVTKLKKSWEDNKKIGKVSFFTYSNGKLPRIEDSLMQVMVERILEKDLVVNKPDKKASFIEVITVMPDELLSKQFNDRLVKIATDRYVESKVKVKALNVEKLQHRADSLEALLNSRTYSAASSQQNLVDLNPALRIAPVAAEISGREKTIAATIFGEVTKNLEIAKIALSQETPVVQMVDVSTLPLKVKKQSKLVSLLVGGFLGAFAYVLYLIFIKWWRS</sequence>
<feature type="transmembrane region" description="Helical" evidence="1">
    <location>
        <begin position="33"/>
        <end position="53"/>
    </location>
</feature>
<name>A0A0C1L3N2_9BACT</name>
<proteinExistence type="predicted"/>
<dbReference type="AlphaFoldDB" id="A0A0C1L3N2"/>
<evidence type="ECO:0000313" key="2">
    <source>
        <dbReference type="EMBL" id="KIC94637.1"/>
    </source>
</evidence>
<dbReference type="STRING" id="1349421.OI18_11140"/>
<dbReference type="Proteomes" id="UP000031408">
    <property type="component" value="Unassembled WGS sequence"/>
</dbReference>
<dbReference type="EMBL" id="JSVC01000011">
    <property type="protein sequence ID" value="KIC94637.1"/>
    <property type="molecule type" value="Genomic_DNA"/>
</dbReference>
<keyword evidence="1" id="KW-0812">Transmembrane</keyword>
<evidence type="ECO:0000313" key="3">
    <source>
        <dbReference type="Proteomes" id="UP000031408"/>
    </source>
</evidence>
<reference evidence="2 3" key="1">
    <citation type="submission" date="2014-11" db="EMBL/GenBank/DDBJ databases">
        <title>Genome sequence of Flavihumibacter solisilvae 3-3.</title>
        <authorList>
            <person name="Zhou G."/>
            <person name="Li M."/>
            <person name="Wang G."/>
        </authorList>
    </citation>
    <scope>NUCLEOTIDE SEQUENCE [LARGE SCALE GENOMIC DNA]</scope>
    <source>
        <strain evidence="2 3">3-3</strain>
    </source>
</reference>
<gene>
    <name evidence="2" type="ORF">OI18_11140</name>
</gene>
<keyword evidence="3" id="KW-1185">Reference proteome</keyword>
<accession>A0A0C1L3N2</accession>
<keyword evidence="1" id="KW-0472">Membrane</keyword>
<evidence type="ECO:0000256" key="1">
    <source>
        <dbReference type="SAM" id="Phobius"/>
    </source>
</evidence>
<feature type="transmembrane region" description="Helical" evidence="1">
    <location>
        <begin position="324"/>
        <end position="348"/>
    </location>
</feature>
<dbReference type="OrthoDB" id="745212at2"/>
<dbReference type="RefSeq" id="WP_039139881.1">
    <property type="nucleotide sequence ID" value="NZ_JSVC01000011.1"/>
</dbReference>
<keyword evidence="1" id="KW-1133">Transmembrane helix</keyword>
<protein>
    <recommendedName>
        <fullName evidence="4">Lipopolysaccharide biosynthesis protein</fullName>
    </recommendedName>
</protein>
<evidence type="ECO:0008006" key="4">
    <source>
        <dbReference type="Google" id="ProtNLM"/>
    </source>
</evidence>
<comment type="caution">
    <text evidence="2">The sequence shown here is derived from an EMBL/GenBank/DDBJ whole genome shotgun (WGS) entry which is preliminary data.</text>
</comment>